<comment type="caution">
    <text evidence="1">The sequence shown here is derived from an EMBL/GenBank/DDBJ whole genome shotgun (WGS) entry which is preliminary data.</text>
</comment>
<dbReference type="EMBL" id="JAPDRP010000013">
    <property type="protein sequence ID" value="KAJ9642413.1"/>
    <property type="molecule type" value="Genomic_DNA"/>
</dbReference>
<sequence length="1031" mass="117355">MFERKKHNYDPQQAFGKTWRASAVTTIFNELNTTCSSIRDAARSRERECASSSLARTDSPSANGVSSSDVSDQPPQVSIPRSASGITITSKTSIPQKREIDDGRPRSRQGRRETLEEWEDHTLGNIFKVTLDPKATHDAHGNALIFLEGVRSDLESEGAPIRLSLGVLEQAITEAASSPSAGSPLDYLLGCWKRVSRLYRSLRSGEKDDPKYNIIKEARRLCMSYCIFAVTLPEMFGQEPSEVNPLAQHVLVDPDNDRGLCHDFLSEAVSRFSEDDSVKDALVGAVEQISRDMSKITMNDDYKPYILALRNFVRYPPLLEALANSERFLPADVAPQDIETDTFLGPFFRLSPTQPEVALNYFSSPKTRDKAYILNAQKALRMSLQTHQDELFEVANHFVRNKVARARILDWFALVVNSNHKRRALRPDPDHISSDGFMINVTVVLDRLFEPVMDATFSKIDRIDVEYLRRNSRVSIKDETKINADQTTSDKYYAQKADGSTNFITEIFFLAIAAHHYGTEAANIHLVSLQRQIKQMEKEIERHLKKYKDQLERSQCAILATQGVLLDETAQGRSMQIMRYLIVWLLRLVSPGVDYPKQPLRLPLPKDQPEAFKCLPEYFVEDLVDNFKFITRNMPHIITSTQCEELMMICITFLRSSEYIKNPYLKSGLVTILFNGVWPIYGRPKGVLGEVLLGSRFAEQHLLHALMKFYIEAESTGTHTQFFDKFNIRYEIFQVIKCIWSNPVYRQNLGTESRVNVDFFVRFVNLLLNDVTFVLDESFTAFSQIHNLSKELASGEALDENARKEKEEALEAAKGRAKSYMQLTNETVAMLKLFTEALADSFTMPEIVQRLADMLDYNLDAMVGPKQSNLRIENPQEYNFNPKQLLAEIIDVYLNLREKENFILAVARDGRPEELDAWEDLASKIQAAKEADEQAEEDLGEIPDEFLDPLVYTLMEDPVILPSSRTTIDRSTIRSHLLSDPTDPFNRMPLKIEDVRPDVEMKKRIDAFRAEKRGARRALGAGDEPMDVSQG</sequence>
<name>A0ACC2Z425_9PEZI</name>
<dbReference type="Proteomes" id="UP001172680">
    <property type="component" value="Unassembled WGS sequence"/>
</dbReference>
<keyword evidence="1" id="KW-0012">Acyltransferase</keyword>
<accession>A0ACC2Z425</accession>
<gene>
    <name evidence="1" type="primary">UFD2</name>
    <name evidence="1" type="ORF">H2199_004794</name>
</gene>
<keyword evidence="1" id="KW-0808">Transferase</keyword>
<protein>
    <submittedName>
        <fullName evidence="1">Ubiquitin conjugation factor E4</fullName>
        <ecNumber evidence="1">2.3.2.27</ecNumber>
    </submittedName>
</protein>
<evidence type="ECO:0000313" key="2">
    <source>
        <dbReference type="Proteomes" id="UP001172680"/>
    </source>
</evidence>
<organism evidence="1 2">
    <name type="scientific">Coniosporium tulheliwenetii</name>
    <dbReference type="NCBI Taxonomy" id="3383036"/>
    <lineage>
        <taxon>Eukaryota</taxon>
        <taxon>Fungi</taxon>
        <taxon>Dikarya</taxon>
        <taxon>Ascomycota</taxon>
        <taxon>Pezizomycotina</taxon>
        <taxon>Dothideomycetes</taxon>
        <taxon>Dothideomycetes incertae sedis</taxon>
        <taxon>Coniosporium</taxon>
    </lineage>
</organism>
<evidence type="ECO:0000313" key="1">
    <source>
        <dbReference type="EMBL" id="KAJ9642413.1"/>
    </source>
</evidence>
<reference evidence="1" key="1">
    <citation type="submission" date="2022-10" db="EMBL/GenBank/DDBJ databases">
        <title>Culturing micro-colonial fungi from biological soil crusts in the Mojave desert and describing Neophaeococcomyces mojavensis, and introducing the new genera and species Taxawa tesnikishii.</title>
        <authorList>
            <person name="Kurbessoian T."/>
            <person name="Stajich J.E."/>
        </authorList>
    </citation>
    <scope>NUCLEOTIDE SEQUENCE</scope>
    <source>
        <strain evidence="1">JES_115</strain>
    </source>
</reference>
<dbReference type="EC" id="2.3.2.27" evidence="1"/>
<proteinExistence type="predicted"/>
<keyword evidence="2" id="KW-1185">Reference proteome</keyword>